<dbReference type="AlphaFoldDB" id="A0A8D8C5M7"/>
<protein>
    <submittedName>
        <fullName evidence="1">(northern house mosquito) hypothetical protein</fullName>
    </submittedName>
</protein>
<organism evidence="1">
    <name type="scientific">Culex pipiens</name>
    <name type="common">House mosquito</name>
    <dbReference type="NCBI Taxonomy" id="7175"/>
    <lineage>
        <taxon>Eukaryota</taxon>
        <taxon>Metazoa</taxon>
        <taxon>Ecdysozoa</taxon>
        <taxon>Arthropoda</taxon>
        <taxon>Hexapoda</taxon>
        <taxon>Insecta</taxon>
        <taxon>Pterygota</taxon>
        <taxon>Neoptera</taxon>
        <taxon>Endopterygota</taxon>
        <taxon>Diptera</taxon>
        <taxon>Nematocera</taxon>
        <taxon>Culicoidea</taxon>
        <taxon>Culicidae</taxon>
        <taxon>Culicinae</taxon>
        <taxon>Culicini</taxon>
        <taxon>Culex</taxon>
        <taxon>Culex</taxon>
    </lineage>
</organism>
<proteinExistence type="predicted"/>
<name>A0A8D8C5M7_CULPI</name>
<evidence type="ECO:0000313" key="1">
    <source>
        <dbReference type="EMBL" id="CAG6484221.1"/>
    </source>
</evidence>
<dbReference type="EMBL" id="HBUE01098829">
    <property type="protein sequence ID" value="CAG6484221.1"/>
    <property type="molecule type" value="Transcribed_RNA"/>
</dbReference>
<accession>A0A8D8C5M7</accession>
<reference evidence="1" key="1">
    <citation type="submission" date="2021-05" db="EMBL/GenBank/DDBJ databases">
        <authorList>
            <person name="Alioto T."/>
            <person name="Alioto T."/>
            <person name="Gomez Garrido J."/>
        </authorList>
    </citation>
    <scope>NUCLEOTIDE SEQUENCE</scope>
</reference>
<sequence>MLALLYHLFKIALGYQQRPTGMLPQATPANQALPVDFLHDEQEAPKAHEPTLVVQGNPTQQPNRLTPHHPLSDRIAQHLHRFRPVAVSFPVERFQPLAVGAQLHHSLTVLQRVHDAFPHRNSTLQPTIVTVLEPVLANLKLGAGSRDLEVPLAIFLAAKNPEYLRLLLLRSGSHQGQQVLLISHFAIFSGSGNTWIVSLKRGDRFR</sequence>
<dbReference type="EMBL" id="HBUE01098828">
    <property type="protein sequence ID" value="CAG6484219.1"/>
    <property type="molecule type" value="Transcribed_RNA"/>
</dbReference>